<dbReference type="Pfam" id="PF03630">
    <property type="entry name" value="Fumble"/>
    <property type="match status" value="1"/>
</dbReference>
<dbReference type="PIRSF" id="PIRSF036940">
    <property type="entry name" value="PanK_bac_aCoA"/>
    <property type="match status" value="1"/>
</dbReference>
<dbReference type="InterPro" id="IPR004567">
    <property type="entry name" value="Type_II_PanK"/>
</dbReference>
<keyword evidence="1" id="KW-0963">Cytoplasm</keyword>
<evidence type="ECO:0000256" key="3">
    <source>
        <dbReference type="ARBA" id="ARBA00022741"/>
    </source>
</evidence>
<dbReference type="GO" id="GO:0004594">
    <property type="term" value="F:pantothenate kinase activity"/>
    <property type="evidence" value="ECO:0007669"/>
    <property type="project" value="UniProtKB-EC"/>
</dbReference>
<keyword evidence="8" id="KW-1185">Reference proteome</keyword>
<organism evidence="7 8">
    <name type="scientific">Virgibacillus natechei</name>
    <dbReference type="NCBI Taxonomy" id="1216297"/>
    <lineage>
        <taxon>Bacteria</taxon>
        <taxon>Bacillati</taxon>
        <taxon>Bacillota</taxon>
        <taxon>Bacilli</taxon>
        <taxon>Bacillales</taxon>
        <taxon>Bacillaceae</taxon>
        <taxon>Virgibacillus</taxon>
    </lineage>
</organism>
<comment type="caution">
    <text evidence="7">The sequence shown here is derived from an EMBL/GenBank/DDBJ whole genome shotgun (WGS) entry which is preliminary data.</text>
</comment>
<keyword evidence="2 7" id="KW-0808">Transferase</keyword>
<gene>
    <name evidence="7" type="ORF">J2Z83_003265</name>
</gene>
<evidence type="ECO:0000313" key="8">
    <source>
        <dbReference type="Proteomes" id="UP001519345"/>
    </source>
</evidence>
<name>A0ABS4IL39_9BACI</name>
<evidence type="ECO:0000256" key="5">
    <source>
        <dbReference type="ARBA" id="ARBA00022840"/>
    </source>
</evidence>
<keyword evidence="3" id="KW-0547">Nucleotide-binding</keyword>
<reference evidence="7 8" key="1">
    <citation type="submission" date="2021-03" db="EMBL/GenBank/DDBJ databases">
        <title>Genomic Encyclopedia of Type Strains, Phase IV (KMG-IV): sequencing the most valuable type-strain genomes for metagenomic binning, comparative biology and taxonomic classification.</title>
        <authorList>
            <person name="Goeker M."/>
        </authorList>
    </citation>
    <scope>NUCLEOTIDE SEQUENCE [LARGE SCALE GENOMIC DNA]</scope>
    <source>
        <strain evidence="7 8">DSM 25609</strain>
    </source>
</reference>
<protein>
    <submittedName>
        <fullName evidence="7">Type II pantothenate kinase</fullName>
        <ecNumber evidence="7">2.7.1.33</ecNumber>
    </submittedName>
</protein>
<dbReference type="NCBIfam" id="NF009842">
    <property type="entry name" value="PRK13317.1"/>
    <property type="match status" value="1"/>
</dbReference>
<evidence type="ECO:0000313" key="7">
    <source>
        <dbReference type="EMBL" id="MBP1971126.1"/>
    </source>
</evidence>
<evidence type="ECO:0000256" key="4">
    <source>
        <dbReference type="ARBA" id="ARBA00022777"/>
    </source>
</evidence>
<keyword evidence="4 7" id="KW-0418">Kinase</keyword>
<keyword evidence="5" id="KW-0067">ATP-binding</keyword>
<dbReference type="RefSeq" id="WP_209464196.1">
    <property type="nucleotide sequence ID" value="NZ_CP110224.1"/>
</dbReference>
<dbReference type="Gene3D" id="3.30.420.40">
    <property type="match status" value="1"/>
</dbReference>
<evidence type="ECO:0000256" key="1">
    <source>
        <dbReference type="ARBA" id="ARBA00022490"/>
    </source>
</evidence>
<sequence>MVKRIGIDAGGSLIKVAYEERGQMHVKTYSNEEMDRLLNWLQVISPDAVLYLTGGKSGYLRSVVKQSNHQVDEFEATAEGTRFLLKQEKNIFDDDFILVSIGTGTSIFSVTKQAHERLLGSGIGGGTLMGLGHLITGKSDFPELVNLAKEGSYANSDLLVKDIYAPNKPPISGDLTAANFGKAHLNKEATEADHMESLVKLIGETLILLSTQAAATQQVEKIVFIGSTLNGNEPLNNVLNGFQDMLPYEPIFLEKGAYAGAIGALMV</sequence>
<dbReference type="CDD" id="cd24085">
    <property type="entry name" value="ASKHA_NBD_PanK-II_bac"/>
    <property type="match status" value="1"/>
</dbReference>
<evidence type="ECO:0000256" key="2">
    <source>
        <dbReference type="ARBA" id="ARBA00022679"/>
    </source>
</evidence>
<dbReference type="InterPro" id="IPR043129">
    <property type="entry name" value="ATPase_NBD"/>
</dbReference>
<dbReference type="EC" id="2.7.1.33" evidence="7"/>
<dbReference type="SUPFAM" id="SSF53067">
    <property type="entry name" value="Actin-like ATPase domain"/>
    <property type="match status" value="1"/>
</dbReference>
<proteinExistence type="predicted"/>
<accession>A0ABS4IL39</accession>
<dbReference type="EMBL" id="JAGGKX010000021">
    <property type="protein sequence ID" value="MBP1971126.1"/>
    <property type="molecule type" value="Genomic_DNA"/>
</dbReference>
<evidence type="ECO:0000256" key="6">
    <source>
        <dbReference type="ARBA" id="ARBA00022993"/>
    </source>
</evidence>
<dbReference type="InterPro" id="IPR011602">
    <property type="entry name" value="Type_II_PanK_bac"/>
</dbReference>
<dbReference type="PANTHER" id="PTHR12280:SF20">
    <property type="entry name" value="4'-PHOSPHOPANTETHEINE PHOSPHATASE"/>
    <property type="match status" value="1"/>
</dbReference>
<dbReference type="PANTHER" id="PTHR12280">
    <property type="entry name" value="PANTOTHENATE KINASE"/>
    <property type="match status" value="1"/>
</dbReference>
<keyword evidence="6" id="KW-0173">Coenzyme A biosynthesis</keyword>
<dbReference type="Proteomes" id="UP001519345">
    <property type="component" value="Unassembled WGS sequence"/>
</dbReference>